<dbReference type="AlphaFoldDB" id="A0A7S7M0W8"/>
<dbReference type="KEGG" id="smas:HUE87_10065"/>
<protein>
    <submittedName>
        <fullName evidence="1">PhnD/SsuA/transferrin family substrate-binding protein</fullName>
    </submittedName>
</protein>
<organism evidence="1 2">
    <name type="scientific">Candidatus Sulfurimonas marisnigri</name>
    <dbReference type="NCBI Taxonomy" id="2740405"/>
    <lineage>
        <taxon>Bacteria</taxon>
        <taxon>Pseudomonadati</taxon>
        <taxon>Campylobacterota</taxon>
        <taxon>Epsilonproteobacteria</taxon>
        <taxon>Campylobacterales</taxon>
        <taxon>Sulfurimonadaceae</taxon>
        <taxon>Sulfurimonas</taxon>
    </lineage>
</organism>
<accession>A0A7S7M0W8</accession>
<evidence type="ECO:0000313" key="2">
    <source>
        <dbReference type="Proteomes" id="UP000593836"/>
    </source>
</evidence>
<sequence length="285" mass="33428">MGQCYGEKTVYKGSMGYLVDGLNDIKYKDARLAFTLWIKDFLILDGVQADITYYENVDEMLEDYINNKFNYMAVNPYFLLKHKDIFYDNTKNFWMVQRSSELFEEYIILVRDDGKINTIKDLKAKIIMSRSDDYMGRMVVDFEILKEAHTTAKNYFSDMEKTEKFSTSILKTYFSKVDACIVPSYVFAVVSEMNPDISKKLKVLHKSEKIFLSLVGGFHNNTTEEMLDIFSLNMARNNSSARGQNIMSLFKMKKILPLAQRDLKPLFEYYDAYMVLKQKYEVKMD</sequence>
<dbReference type="Pfam" id="PF12974">
    <property type="entry name" value="Phosphonate-bd"/>
    <property type="match status" value="1"/>
</dbReference>
<reference evidence="1 2" key="1">
    <citation type="submission" date="2020-05" db="EMBL/GenBank/DDBJ databases">
        <title>Sulfurimonas marisnigri, sp. nov., and Sulfurimonas baltica, sp. nov., manganese oxide reducing chemolithoautotrophs of the class Epsilonproteobacteria isolated from the pelagic redoxclines of the Black and Baltic Seas and emended description of the genus Sulfurimonas.</title>
        <authorList>
            <person name="Henkel J.V."/>
            <person name="Laudan C."/>
            <person name="Werner J."/>
            <person name="Neu T."/>
            <person name="Plewe S."/>
            <person name="Sproer C."/>
            <person name="Bunk B."/>
            <person name="Schulz-Vogt H.N."/>
        </authorList>
    </citation>
    <scope>NUCLEOTIDE SEQUENCE [LARGE SCALE GENOMIC DNA]</scope>
    <source>
        <strain evidence="1 2">SoZ1</strain>
    </source>
</reference>
<gene>
    <name evidence="1" type="ORF">HUE87_10065</name>
</gene>
<name>A0A7S7M0W8_9BACT</name>
<keyword evidence="2" id="KW-1185">Reference proteome</keyword>
<dbReference type="EMBL" id="CP054493">
    <property type="protein sequence ID" value="QOY54214.1"/>
    <property type="molecule type" value="Genomic_DNA"/>
</dbReference>
<dbReference type="RefSeq" id="WP_194366260.1">
    <property type="nucleotide sequence ID" value="NZ_CP054493.1"/>
</dbReference>
<dbReference type="Proteomes" id="UP000593836">
    <property type="component" value="Chromosome"/>
</dbReference>
<dbReference type="Gene3D" id="3.40.190.10">
    <property type="entry name" value="Periplasmic binding protein-like II"/>
    <property type="match status" value="1"/>
</dbReference>
<evidence type="ECO:0000313" key="1">
    <source>
        <dbReference type="EMBL" id="QOY54214.1"/>
    </source>
</evidence>
<proteinExistence type="predicted"/>